<reference evidence="2 3" key="1">
    <citation type="journal article" date="2017" name="Genome Announc.">
        <title>Complete Genome Sequences of Two Acetylene-Fermenting Pelobacter acetylenicus Strains.</title>
        <authorList>
            <person name="Sutton J.M."/>
            <person name="Baesman S.M."/>
            <person name="Fierst J.L."/>
            <person name="Poret-Peterson A.T."/>
            <person name="Oremland R.S."/>
            <person name="Dunlap D.S."/>
            <person name="Akob D.M."/>
        </authorList>
    </citation>
    <scope>NUCLEOTIDE SEQUENCE [LARGE SCALE GENOMIC DNA]</scope>
    <source>
        <strain evidence="2 3">DSM 3247</strain>
    </source>
</reference>
<evidence type="ECO:0000313" key="3">
    <source>
        <dbReference type="Proteomes" id="UP000182264"/>
    </source>
</evidence>
<dbReference type="OrthoDB" id="5516249at2"/>
<dbReference type="Gene3D" id="2.40.10.220">
    <property type="entry name" value="predicted glycosyltransferase like domains"/>
    <property type="match status" value="1"/>
</dbReference>
<dbReference type="KEGG" id="pace:A6070_00865"/>
<organism evidence="2 3">
    <name type="scientific">Syntrophotalea acetylenica</name>
    <name type="common">Pelobacter acetylenicus</name>
    <dbReference type="NCBI Taxonomy" id="29542"/>
    <lineage>
        <taxon>Bacteria</taxon>
        <taxon>Pseudomonadati</taxon>
        <taxon>Thermodesulfobacteriota</taxon>
        <taxon>Desulfuromonadia</taxon>
        <taxon>Desulfuromonadales</taxon>
        <taxon>Syntrophotaleaceae</taxon>
        <taxon>Syntrophotalea</taxon>
    </lineage>
</organism>
<feature type="domain" description="PilZ" evidence="1">
    <location>
        <begin position="30"/>
        <end position="114"/>
    </location>
</feature>
<accession>A0A1L3GFQ8</accession>
<gene>
    <name evidence="2" type="ORF">A7E75_06920</name>
</gene>
<sequence length="124" mass="13884">MSTETLARTAARRRYLPSPLLVLRSASPAHGRVFFGYARNISRSGLYISTVNPRQPGSRFHLEVPIPPLGRCVSCVCEVVWKRDFSPACPYDPGMGMKFIDLDEDIARIIDGWVIQQEMVSAES</sequence>
<evidence type="ECO:0000259" key="1">
    <source>
        <dbReference type="Pfam" id="PF07238"/>
    </source>
</evidence>
<dbReference type="RefSeq" id="WP_072286632.1">
    <property type="nucleotide sequence ID" value="NZ_CP015455.1"/>
</dbReference>
<evidence type="ECO:0000313" key="2">
    <source>
        <dbReference type="EMBL" id="APG24786.1"/>
    </source>
</evidence>
<dbReference type="EMBL" id="CP015518">
    <property type="protein sequence ID" value="APG24786.1"/>
    <property type="molecule type" value="Genomic_DNA"/>
</dbReference>
<dbReference type="Pfam" id="PF07238">
    <property type="entry name" value="PilZ"/>
    <property type="match status" value="1"/>
</dbReference>
<dbReference type="GO" id="GO:0035438">
    <property type="term" value="F:cyclic-di-GMP binding"/>
    <property type="evidence" value="ECO:0007669"/>
    <property type="project" value="InterPro"/>
</dbReference>
<keyword evidence="3" id="KW-1185">Reference proteome</keyword>
<proteinExistence type="predicted"/>
<dbReference type="InterPro" id="IPR009875">
    <property type="entry name" value="PilZ_domain"/>
</dbReference>
<dbReference type="STRING" id="29542.A6070_00865"/>
<dbReference type="AlphaFoldDB" id="A0A1L3GFQ8"/>
<protein>
    <submittedName>
        <fullName evidence="2">Pilus assembly protein PilZ</fullName>
    </submittedName>
</protein>
<dbReference type="Proteomes" id="UP000182264">
    <property type="component" value="Chromosome"/>
</dbReference>
<name>A0A1L3GFQ8_SYNAC</name>